<protein>
    <submittedName>
        <fullName evidence="2">Uncharacterized protein</fullName>
    </submittedName>
</protein>
<dbReference type="AlphaFoldDB" id="A0A915HU16"/>
<accession>A0A915HU16</accession>
<sequence length="68" mass="7626">MMAIHVPQSIRAMDSSQAYCGPYRMKIKLQHGSLTFLKNGTASELTCEKDAPDRSVMNFSELINLLVH</sequence>
<proteinExistence type="predicted"/>
<dbReference type="WBParaSite" id="nRc.2.0.1.t05388-RA">
    <property type="protein sequence ID" value="nRc.2.0.1.t05388-RA"/>
    <property type="gene ID" value="nRc.2.0.1.g05388"/>
</dbReference>
<evidence type="ECO:0000313" key="1">
    <source>
        <dbReference type="Proteomes" id="UP000887565"/>
    </source>
</evidence>
<name>A0A915HU16_ROMCU</name>
<reference evidence="2" key="1">
    <citation type="submission" date="2022-11" db="UniProtKB">
        <authorList>
            <consortium name="WormBaseParasite"/>
        </authorList>
    </citation>
    <scope>IDENTIFICATION</scope>
</reference>
<keyword evidence="1" id="KW-1185">Reference proteome</keyword>
<evidence type="ECO:0000313" key="2">
    <source>
        <dbReference type="WBParaSite" id="nRc.2.0.1.t05388-RA"/>
    </source>
</evidence>
<dbReference type="Proteomes" id="UP000887565">
    <property type="component" value="Unplaced"/>
</dbReference>
<organism evidence="1 2">
    <name type="scientific">Romanomermis culicivorax</name>
    <name type="common">Nematode worm</name>
    <dbReference type="NCBI Taxonomy" id="13658"/>
    <lineage>
        <taxon>Eukaryota</taxon>
        <taxon>Metazoa</taxon>
        <taxon>Ecdysozoa</taxon>
        <taxon>Nematoda</taxon>
        <taxon>Enoplea</taxon>
        <taxon>Dorylaimia</taxon>
        <taxon>Mermithida</taxon>
        <taxon>Mermithoidea</taxon>
        <taxon>Mermithidae</taxon>
        <taxon>Romanomermis</taxon>
    </lineage>
</organism>